<proteinExistence type="predicted"/>
<feature type="compositionally biased region" description="Basic and acidic residues" evidence="1">
    <location>
        <begin position="64"/>
        <end position="86"/>
    </location>
</feature>
<evidence type="ECO:0000313" key="2">
    <source>
        <dbReference type="EMBL" id="KAJ1371334.1"/>
    </source>
</evidence>
<accession>A0AAD5R877</accession>
<dbReference type="EMBL" id="JAHQIW010006963">
    <property type="protein sequence ID" value="KAJ1371334.1"/>
    <property type="molecule type" value="Genomic_DNA"/>
</dbReference>
<name>A0AAD5R877_PARTN</name>
<keyword evidence="3" id="KW-1185">Reference proteome</keyword>
<evidence type="ECO:0000256" key="1">
    <source>
        <dbReference type="SAM" id="MobiDB-lite"/>
    </source>
</evidence>
<reference evidence="2" key="1">
    <citation type="submission" date="2021-06" db="EMBL/GenBank/DDBJ databases">
        <title>Parelaphostrongylus tenuis whole genome reference sequence.</title>
        <authorList>
            <person name="Garwood T.J."/>
            <person name="Larsen P.A."/>
            <person name="Fountain-Jones N.M."/>
            <person name="Garbe J.R."/>
            <person name="Macchietto M.G."/>
            <person name="Kania S.A."/>
            <person name="Gerhold R.W."/>
            <person name="Richards J.E."/>
            <person name="Wolf T.M."/>
        </authorList>
    </citation>
    <scope>NUCLEOTIDE SEQUENCE</scope>
    <source>
        <strain evidence="2">MNPRO001-30</strain>
        <tissue evidence="2">Meninges</tissue>
    </source>
</reference>
<dbReference type="AlphaFoldDB" id="A0AAD5R877"/>
<comment type="caution">
    <text evidence="2">The sequence shown here is derived from an EMBL/GenBank/DDBJ whole genome shotgun (WGS) entry which is preliminary data.</text>
</comment>
<feature type="compositionally biased region" description="Polar residues" evidence="1">
    <location>
        <begin position="29"/>
        <end position="46"/>
    </location>
</feature>
<feature type="compositionally biased region" description="Acidic residues" evidence="1">
    <location>
        <begin position="1"/>
        <end position="10"/>
    </location>
</feature>
<feature type="region of interest" description="Disordered" evidence="1">
    <location>
        <begin position="1"/>
        <end position="86"/>
    </location>
</feature>
<dbReference type="Proteomes" id="UP001196413">
    <property type="component" value="Unassembled WGS sequence"/>
</dbReference>
<feature type="compositionally biased region" description="Polar residues" evidence="1">
    <location>
        <begin position="54"/>
        <end position="63"/>
    </location>
</feature>
<protein>
    <submittedName>
        <fullName evidence="2">Uncharacterized protein</fullName>
    </submittedName>
</protein>
<organism evidence="2 3">
    <name type="scientific">Parelaphostrongylus tenuis</name>
    <name type="common">Meningeal worm</name>
    <dbReference type="NCBI Taxonomy" id="148309"/>
    <lineage>
        <taxon>Eukaryota</taxon>
        <taxon>Metazoa</taxon>
        <taxon>Ecdysozoa</taxon>
        <taxon>Nematoda</taxon>
        <taxon>Chromadorea</taxon>
        <taxon>Rhabditida</taxon>
        <taxon>Rhabditina</taxon>
        <taxon>Rhabditomorpha</taxon>
        <taxon>Strongyloidea</taxon>
        <taxon>Metastrongylidae</taxon>
        <taxon>Parelaphostrongylus</taxon>
    </lineage>
</organism>
<gene>
    <name evidence="2" type="ORF">KIN20_033270</name>
</gene>
<sequence>MAGIVEDDQSEPQKLMQMAFDQNRRRMSASWTENIESSSEQKSPLTAKSPDSKAGSSRPSSLNDEVKDERKDEKQDRKTTKRDSIKDQLMKFKIKVNSIPS</sequence>
<evidence type="ECO:0000313" key="3">
    <source>
        <dbReference type="Proteomes" id="UP001196413"/>
    </source>
</evidence>